<proteinExistence type="predicted"/>
<protein>
    <submittedName>
        <fullName evidence="2">Uncharacterized protein</fullName>
    </submittedName>
</protein>
<name>A0A834Z6N1_TETSI</name>
<comment type="caution">
    <text evidence="2">The sequence shown here is derived from an EMBL/GenBank/DDBJ whole genome shotgun (WGS) entry which is preliminary data.</text>
</comment>
<feature type="compositionally biased region" description="Basic and acidic residues" evidence="1">
    <location>
        <begin position="36"/>
        <end position="49"/>
    </location>
</feature>
<evidence type="ECO:0000313" key="3">
    <source>
        <dbReference type="Proteomes" id="UP000655225"/>
    </source>
</evidence>
<evidence type="ECO:0000313" key="2">
    <source>
        <dbReference type="EMBL" id="KAF8400347.1"/>
    </source>
</evidence>
<keyword evidence="3" id="KW-1185">Reference proteome</keyword>
<accession>A0A834Z6N1</accession>
<gene>
    <name evidence="2" type="ORF">HHK36_013644</name>
</gene>
<evidence type="ECO:0000256" key="1">
    <source>
        <dbReference type="SAM" id="MobiDB-lite"/>
    </source>
</evidence>
<organism evidence="2 3">
    <name type="scientific">Tetracentron sinense</name>
    <name type="common">Spur-leaf</name>
    <dbReference type="NCBI Taxonomy" id="13715"/>
    <lineage>
        <taxon>Eukaryota</taxon>
        <taxon>Viridiplantae</taxon>
        <taxon>Streptophyta</taxon>
        <taxon>Embryophyta</taxon>
        <taxon>Tracheophyta</taxon>
        <taxon>Spermatophyta</taxon>
        <taxon>Magnoliopsida</taxon>
        <taxon>Trochodendrales</taxon>
        <taxon>Trochodendraceae</taxon>
        <taxon>Tetracentron</taxon>
    </lineage>
</organism>
<dbReference type="Proteomes" id="UP000655225">
    <property type="component" value="Unassembled WGS sequence"/>
</dbReference>
<dbReference type="AlphaFoldDB" id="A0A834Z6N1"/>
<reference evidence="2 3" key="1">
    <citation type="submission" date="2020-04" db="EMBL/GenBank/DDBJ databases">
        <title>Plant Genome Project.</title>
        <authorList>
            <person name="Zhang R.-G."/>
        </authorList>
    </citation>
    <scope>NUCLEOTIDE SEQUENCE [LARGE SCALE GENOMIC DNA]</scope>
    <source>
        <strain evidence="2">YNK0</strain>
        <tissue evidence="2">Leaf</tissue>
    </source>
</reference>
<sequence>MADLDHFCMIFIRRFSSVDASLNKEPSIQSMVSPSIEDRSPISSKERTVPKSIAQDISIVVGFLHTLNNRSSQRRSFKDIPCGTREDADVLLKDVDDKNVSSL</sequence>
<feature type="region of interest" description="Disordered" evidence="1">
    <location>
        <begin position="30"/>
        <end position="49"/>
    </location>
</feature>
<dbReference type="EMBL" id="JABCRI010000009">
    <property type="protein sequence ID" value="KAF8400347.1"/>
    <property type="molecule type" value="Genomic_DNA"/>
</dbReference>